<dbReference type="Proteomes" id="UP000719766">
    <property type="component" value="Unassembled WGS sequence"/>
</dbReference>
<gene>
    <name evidence="2" type="ORF">HD556DRAFT_1437603</name>
</gene>
<comment type="caution">
    <text evidence="2">The sequence shown here is derived from an EMBL/GenBank/DDBJ whole genome shotgun (WGS) entry which is preliminary data.</text>
</comment>
<feature type="compositionally biased region" description="Basic and acidic residues" evidence="1">
    <location>
        <begin position="255"/>
        <end position="272"/>
    </location>
</feature>
<dbReference type="GeneID" id="64599487"/>
<organism evidence="2 3">
    <name type="scientific">Suillus plorans</name>
    <dbReference type="NCBI Taxonomy" id="116603"/>
    <lineage>
        <taxon>Eukaryota</taxon>
        <taxon>Fungi</taxon>
        <taxon>Dikarya</taxon>
        <taxon>Basidiomycota</taxon>
        <taxon>Agaricomycotina</taxon>
        <taxon>Agaricomycetes</taxon>
        <taxon>Agaricomycetidae</taxon>
        <taxon>Boletales</taxon>
        <taxon>Suillineae</taxon>
        <taxon>Suillaceae</taxon>
        <taxon>Suillus</taxon>
    </lineage>
</organism>
<accession>A0A9P7DVE0</accession>
<keyword evidence="3" id="KW-1185">Reference proteome</keyword>
<name>A0A9P7DVE0_9AGAM</name>
<protein>
    <submittedName>
        <fullName evidence="2">Uncharacterized protein</fullName>
    </submittedName>
</protein>
<dbReference type="AlphaFoldDB" id="A0A9P7DVE0"/>
<dbReference type="RefSeq" id="XP_041166213.1">
    <property type="nucleotide sequence ID" value="XM_041305723.1"/>
</dbReference>
<sequence length="278" mass="31300">MTFDPKTYHDTHWTLSNHISSLNVLDGTIWQHGESGLELIDENNELPVKLVTVGRVSAYRLKCGPAGNHIANGMSPLEKAKYQFHISRPAHHDLAEDYQAGISTLEALQSQVATTKHRGSMIVEDVTGKMIRFIKNVFTLRENAIPDSPHGQAVEGAPQMDQETANWPIPDEFALPFDSIKYIYKPTPLPVFYEGDLIDPIHTNTALNGSISEIEFTVRHWKIEDHDTFQASVEKITILRLGAVHHKTNYKRPHVNNDKDQPEKKKIHRDADASSSKA</sequence>
<reference evidence="2" key="1">
    <citation type="journal article" date="2020" name="New Phytol.">
        <title>Comparative genomics reveals dynamic genome evolution in host specialist ectomycorrhizal fungi.</title>
        <authorList>
            <person name="Lofgren L.A."/>
            <person name="Nguyen N.H."/>
            <person name="Vilgalys R."/>
            <person name="Ruytinx J."/>
            <person name="Liao H.L."/>
            <person name="Branco S."/>
            <person name="Kuo A."/>
            <person name="LaButti K."/>
            <person name="Lipzen A."/>
            <person name="Andreopoulos W."/>
            <person name="Pangilinan J."/>
            <person name="Riley R."/>
            <person name="Hundley H."/>
            <person name="Na H."/>
            <person name="Barry K."/>
            <person name="Grigoriev I.V."/>
            <person name="Stajich J.E."/>
            <person name="Kennedy P.G."/>
        </authorList>
    </citation>
    <scope>NUCLEOTIDE SEQUENCE</scope>
    <source>
        <strain evidence="2">S12</strain>
    </source>
</reference>
<evidence type="ECO:0000313" key="3">
    <source>
        <dbReference type="Proteomes" id="UP000719766"/>
    </source>
</evidence>
<evidence type="ECO:0000313" key="2">
    <source>
        <dbReference type="EMBL" id="KAG1803867.1"/>
    </source>
</evidence>
<proteinExistence type="predicted"/>
<dbReference type="EMBL" id="JABBWE010000004">
    <property type="protein sequence ID" value="KAG1803867.1"/>
    <property type="molecule type" value="Genomic_DNA"/>
</dbReference>
<dbReference type="OrthoDB" id="3177772at2759"/>
<evidence type="ECO:0000256" key="1">
    <source>
        <dbReference type="SAM" id="MobiDB-lite"/>
    </source>
</evidence>
<feature type="region of interest" description="Disordered" evidence="1">
    <location>
        <begin position="249"/>
        <end position="278"/>
    </location>
</feature>